<dbReference type="EMBL" id="JARK01001728">
    <property type="protein sequence ID" value="EYB81115.1"/>
    <property type="molecule type" value="Genomic_DNA"/>
</dbReference>
<protein>
    <recommendedName>
        <fullName evidence="4">Secreted protein</fullName>
    </recommendedName>
</protein>
<evidence type="ECO:0008006" key="4">
    <source>
        <dbReference type="Google" id="ProtNLM"/>
    </source>
</evidence>
<feature type="chain" id="PRO_5001485718" description="Secreted protein" evidence="1">
    <location>
        <begin position="20"/>
        <end position="75"/>
    </location>
</feature>
<dbReference type="AlphaFoldDB" id="A0A016RRV4"/>
<gene>
    <name evidence="2" type="primary">Acey_s0392.g586</name>
    <name evidence="2" type="ORF">Y032_0392g586</name>
</gene>
<accession>A0A016RRV4</accession>
<evidence type="ECO:0000256" key="1">
    <source>
        <dbReference type="SAM" id="SignalP"/>
    </source>
</evidence>
<keyword evidence="1" id="KW-0732">Signal</keyword>
<proteinExistence type="predicted"/>
<dbReference type="Proteomes" id="UP000024635">
    <property type="component" value="Unassembled WGS sequence"/>
</dbReference>
<reference evidence="3" key="1">
    <citation type="journal article" date="2015" name="Nat. Genet.">
        <title>The genome and transcriptome of the zoonotic hookworm Ancylostoma ceylanicum identify infection-specific gene families.</title>
        <authorList>
            <person name="Schwarz E.M."/>
            <person name="Hu Y."/>
            <person name="Antoshechkin I."/>
            <person name="Miller M.M."/>
            <person name="Sternberg P.W."/>
            <person name="Aroian R.V."/>
        </authorList>
    </citation>
    <scope>NUCLEOTIDE SEQUENCE</scope>
    <source>
        <strain evidence="3">HY135</strain>
    </source>
</reference>
<comment type="caution">
    <text evidence="2">The sequence shown here is derived from an EMBL/GenBank/DDBJ whole genome shotgun (WGS) entry which is preliminary data.</text>
</comment>
<sequence length="75" mass="8588">MLPFLYITLFAVFINDVTSSVDSSEKLTKSITKEFKVSFAFSILSCIRREFNGNFYECLPHQFPIELSKNGGLEK</sequence>
<name>A0A016RRV4_9BILA</name>
<feature type="signal peptide" evidence="1">
    <location>
        <begin position="1"/>
        <end position="19"/>
    </location>
</feature>
<evidence type="ECO:0000313" key="2">
    <source>
        <dbReference type="EMBL" id="EYB81115.1"/>
    </source>
</evidence>
<organism evidence="2 3">
    <name type="scientific">Ancylostoma ceylanicum</name>
    <dbReference type="NCBI Taxonomy" id="53326"/>
    <lineage>
        <taxon>Eukaryota</taxon>
        <taxon>Metazoa</taxon>
        <taxon>Ecdysozoa</taxon>
        <taxon>Nematoda</taxon>
        <taxon>Chromadorea</taxon>
        <taxon>Rhabditida</taxon>
        <taxon>Rhabditina</taxon>
        <taxon>Rhabditomorpha</taxon>
        <taxon>Strongyloidea</taxon>
        <taxon>Ancylostomatidae</taxon>
        <taxon>Ancylostomatinae</taxon>
        <taxon>Ancylostoma</taxon>
    </lineage>
</organism>
<keyword evidence="3" id="KW-1185">Reference proteome</keyword>
<evidence type="ECO:0000313" key="3">
    <source>
        <dbReference type="Proteomes" id="UP000024635"/>
    </source>
</evidence>